<protein>
    <submittedName>
        <fullName evidence="1 2">Uncharacterized protein</fullName>
    </submittedName>
</protein>
<dbReference type="AlphaFoldDB" id="L1J778"/>
<dbReference type="EnsemblProtists" id="EKX44366">
    <property type="protein sequence ID" value="EKX44366"/>
    <property type="gene ID" value="GUITHDRAFT_72342"/>
</dbReference>
<dbReference type="EMBL" id="JH993005">
    <property type="protein sequence ID" value="EKX44366.1"/>
    <property type="molecule type" value="Genomic_DNA"/>
</dbReference>
<gene>
    <name evidence="1" type="ORF">GUITHDRAFT_72342</name>
</gene>
<dbReference type="PANTHER" id="PTHR47204">
    <property type="entry name" value="OS02G0168900 PROTEIN"/>
    <property type="match status" value="1"/>
</dbReference>
<dbReference type="HOGENOM" id="CLU_097632_2_1_1"/>
<dbReference type="OrthoDB" id="6222486at2759"/>
<reference evidence="3" key="2">
    <citation type="submission" date="2012-11" db="EMBL/GenBank/DDBJ databases">
        <authorList>
            <person name="Kuo A."/>
            <person name="Curtis B.A."/>
            <person name="Tanifuji G."/>
            <person name="Burki F."/>
            <person name="Gruber A."/>
            <person name="Irimia M."/>
            <person name="Maruyama S."/>
            <person name="Arias M.C."/>
            <person name="Ball S.G."/>
            <person name="Gile G.H."/>
            <person name="Hirakawa Y."/>
            <person name="Hopkins J.F."/>
            <person name="Rensing S.A."/>
            <person name="Schmutz J."/>
            <person name="Symeonidi A."/>
            <person name="Elias M."/>
            <person name="Eveleigh R.J."/>
            <person name="Herman E.K."/>
            <person name="Klute M.J."/>
            <person name="Nakayama T."/>
            <person name="Obornik M."/>
            <person name="Reyes-Prieto A."/>
            <person name="Armbrust E.V."/>
            <person name="Aves S.J."/>
            <person name="Beiko R.G."/>
            <person name="Coutinho P."/>
            <person name="Dacks J.B."/>
            <person name="Durnford D.G."/>
            <person name="Fast N.M."/>
            <person name="Green B.R."/>
            <person name="Grisdale C."/>
            <person name="Hempe F."/>
            <person name="Henrissat B."/>
            <person name="Hoppner M.P."/>
            <person name="Ishida K.-I."/>
            <person name="Kim E."/>
            <person name="Koreny L."/>
            <person name="Kroth P.G."/>
            <person name="Liu Y."/>
            <person name="Malik S.-B."/>
            <person name="Maier U.G."/>
            <person name="McRose D."/>
            <person name="Mock T."/>
            <person name="Neilson J.A."/>
            <person name="Onodera N.T."/>
            <person name="Poole A.M."/>
            <person name="Pritham E.J."/>
            <person name="Richards T.A."/>
            <person name="Rocap G."/>
            <person name="Roy S.W."/>
            <person name="Sarai C."/>
            <person name="Schaack S."/>
            <person name="Shirato S."/>
            <person name="Slamovits C.H."/>
            <person name="Spencer D.F."/>
            <person name="Suzuki S."/>
            <person name="Worden A.Z."/>
            <person name="Zauner S."/>
            <person name="Barry K."/>
            <person name="Bell C."/>
            <person name="Bharti A.K."/>
            <person name="Crow J.A."/>
            <person name="Grimwood J."/>
            <person name="Kramer R."/>
            <person name="Lindquist E."/>
            <person name="Lucas S."/>
            <person name="Salamov A."/>
            <person name="McFadden G.I."/>
            <person name="Lane C.E."/>
            <person name="Keeling P.J."/>
            <person name="Gray M.W."/>
            <person name="Grigoriev I.V."/>
            <person name="Archibald J.M."/>
        </authorList>
    </citation>
    <scope>NUCLEOTIDE SEQUENCE</scope>
    <source>
        <strain evidence="3">CCMP2712</strain>
    </source>
</reference>
<dbReference type="OMA" id="SQFTYWN"/>
<evidence type="ECO:0000313" key="2">
    <source>
        <dbReference type="EnsemblProtists" id="EKX44366"/>
    </source>
</evidence>
<evidence type="ECO:0000313" key="3">
    <source>
        <dbReference type="Proteomes" id="UP000011087"/>
    </source>
</evidence>
<dbReference type="Proteomes" id="UP000011087">
    <property type="component" value="Unassembled WGS sequence"/>
</dbReference>
<dbReference type="GeneID" id="17300950"/>
<reference evidence="1 3" key="1">
    <citation type="journal article" date="2012" name="Nature">
        <title>Algal genomes reveal evolutionary mosaicism and the fate of nucleomorphs.</title>
        <authorList>
            <consortium name="DOE Joint Genome Institute"/>
            <person name="Curtis B.A."/>
            <person name="Tanifuji G."/>
            <person name="Burki F."/>
            <person name="Gruber A."/>
            <person name="Irimia M."/>
            <person name="Maruyama S."/>
            <person name="Arias M.C."/>
            <person name="Ball S.G."/>
            <person name="Gile G.H."/>
            <person name="Hirakawa Y."/>
            <person name="Hopkins J.F."/>
            <person name="Kuo A."/>
            <person name="Rensing S.A."/>
            <person name="Schmutz J."/>
            <person name="Symeonidi A."/>
            <person name="Elias M."/>
            <person name="Eveleigh R.J."/>
            <person name="Herman E.K."/>
            <person name="Klute M.J."/>
            <person name="Nakayama T."/>
            <person name="Obornik M."/>
            <person name="Reyes-Prieto A."/>
            <person name="Armbrust E.V."/>
            <person name="Aves S.J."/>
            <person name="Beiko R.G."/>
            <person name="Coutinho P."/>
            <person name="Dacks J.B."/>
            <person name="Durnford D.G."/>
            <person name="Fast N.M."/>
            <person name="Green B.R."/>
            <person name="Grisdale C.J."/>
            <person name="Hempel F."/>
            <person name="Henrissat B."/>
            <person name="Hoppner M.P."/>
            <person name="Ishida K."/>
            <person name="Kim E."/>
            <person name="Koreny L."/>
            <person name="Kroth P.G."/>
            <person name="Liu Y."/>
            <person name="Malik S.B."/>
            <person name="Maier U.G."/>
            <person name="McRose D."/>
            <person name="Mock T."/>
            <person name="Neilson J.A."/>
            <person name="Onodera N.T."/>
            <person name="Poole A.M."/>
            <person name="Pritham E.J."/>
            <person name="Richards T.A."/>
            <person name="Rocap G."/>
            <person name="Roy S.W."/>
            <person name="Sarai C."/>
            <person name="Schaack S."/>
            <person name="Shirato S."/>
            <person name="Slamovits C.H."/>
            <person name="Spencer D.F."/>
            <person name="Suzuki S."/>
            <person name="Worden A.Z."/>
            <person name="Zauner S."/>
            <person name="Barry K."/>
            <person name="Bell C."/>
            <person name="Bharti A.K."/>
            <person name="Crow J.A."/>
            <person name="Grimwood J."/>
            <person name="Kramer R."/>
            <person name="Lindquist E."/>
            <person name="Lucas S."/>
            <person name="Salamov A."/>
            <person name="McFadden G.I."/>
            <person name="Lane C.E."/>
            <person name="Keeling P.J."/>
            <person name="Gray M.W."/>
            <person name="Grigoriev I.V."/>
            <person name="Archibald J.M."/>
        </authorList>
    </citation>
    <scope>NUCLEOTIDE SEQUENCE</scope>
    <source>
        <strain evidence="1 3">CCMP2712</strain>
    </source>
</reference>
<reference evidence="2" key="3">
    <citation type="submission" date="2015-06" db="UniProtKB">
        <authorList>
            <consortium name="EnsemblProtists"/>
        </authorList>
    </citation>
    <scope>IDENTIFICATION</scope>
</reference>
<dbReference type="GO" id="GO:0006401">
    <property type="term" value="P:RNA catabolic process"/>
    <property type="evidence" value="ECO:0007669"/>
    <property type="project" value="InterPro"/>
</dbReference>
<dbReference type="GO" id="GO:0032299">
    <property type="term" value="C:ribonuclease H2 complex"/>
    <property type="evidence" value="ECO:0007669"/>
    <property type="project" value="InterPro"/>
</dbReference>
<dbReference type="PANTHER" id="PTHR47204:SF1">
    <property type="entry name" value="RIBONUCLEASE H2 SUBUNIT C"/>
    <property type="match status" value="1"/>
</dbReference>
<dbReference type="Pfam" id="PF08615">
    <property type="entry name" value="RNase_H2_suC"/>
    <property type="match status" value="1"/>
</dbReference>
<proteinExistence type="predicted"/>
<organism evidence="1">
    <name type="scientific">Guillardia theta (strain CCMP2712)</name>
    <name type="common">Cryptophyte</name>
    <dbReference type="NCBI Taxonomy" id="905079"/>
    <lineage>
        <taxon>Eukaryota</taxon>
        <taxon>Cryptophyceae</taxon>
        <taxon>Pyrenomonadales</taxon>
        <taxon>Geminigeraceae</taxon>
        <taxon>Guillardia</taxon>
    </lineage>
</organism>
<dbReference type="CDD" id="cd09271">
    <property type="entry name" value="RNase_H2-C"/>
    <property type="match status" value="1"/>
</dbReference>
<dbReference type="Gene3D" id="2.40.128.680">
    <property type="match status" value="1"/>
</dbReference>
<dbReference type="PaxDb" id="55529-EKX44366"/>
<dbReference type="InterPro" id="IPR013924">
    <property type="entry name" value="RNase_H2_suC"/>
</dbReference>
<accession>L1J778</accession>
<dbReference type="KEGG" id="gtt:GUITHDRAFT_72342"/>
<keyword evidence="3" id="KW-1185">Reference proteome</keyword>
<name>L1J778_GUITC</name>
<dbReference type="RefSeq" id="XP_005831346.1">
    <property type="nucleotide sequence ID" value="XM_005831289.1"/>
</dbReference>
<evidence type="ECO:0000313" key="1">
    <source>
        <dbReference type="EMBL" id="EKX44366.1"/>
    </source>
</evidence>
<sequence length="133" mass="14269">MAGVQGREVGEVEVHAIPCKTSYTGAAKVSSFFKYDVNEPVKEGANKEELIASFRGRTLRGACMELPSGYSGEGASSVGSIDTDDDIEGSLEVEGSFPKLTYWNHDLPASSADEIPRVMEWTSLSAVLHSARP</sequence>